<accession>A0A835U0W8</accession>
<dbReference type="EMBL" id="JADDUC010000009">
    <property type="protein sequence ID" value="KAG0131441.1"/>
    <property type="molecule type" value="Genomic_DNA"/>
</dbReference>
<dbReference type="InterPro" id="IPR002109">
    <property type="entry name" value="Glutaredoxin"/>
</dbReference>
<comment type="caution">
    <text evidence="8">The sequence shown here is derived from an EMBL/GenBank/DDBJ whole genome shotgun (WGS) entry which is preliminary data.</text>
</comment>
<dbReference type="CDD" id="cd03419">
    <property type="entry name" value="GRX_GRXh_1_2_like"/>
    <property type="match status" value="1"/>
</dbReference>
<reference evidence="9 10" key="2">
    <citation type="journal article" date="2021" name="J. Hered.">
        <title>Feather Gene Expression Elucidates the Developmental Basis of Plumage Iridescence in African Starlings.</title>
        <authorList>
            <person name="Rubenstein D.R."/>
            <person name="Corvelo A."/>
            <person name="MacManes M.D."/>
            <person name="Maia R."/>
            <person name="Narzisi G."/>
            <person name="Rousaki A."/>
            <person name="Vandenabeele P."/>
            <person name="Shawkey M.D."/>
            <person name="Solomon J."/>
        </authorList>
    </citation>
    <scope>NUCLEOTIDE SEQUENCE [LARGE SCALE GENOMIC DNA]</scope>
    <source>
        <strain evidence="9">SS15</strain>
    </source>
</reference>
<dbReference type="InterPro" id="IPR036249">
    <property type="entry name" value="Thioredoxin-like_sf"/>
</dbReference>
<reference evidence="9" key="3">
    <citation type="submission" date="2022-01" db="EMBL/GenBank/DDBJ databases">
        <authorList>
            <person name="Rubenstein D.R."/>
        </authorList>
    </citation>
    <scope>NUCLEOTIDE SEQUENCE</scope>
    <source>
        <strain evidence="9">SS15</strain>
        <tissue evidence="9">Liver</tissue>
    </source>
</reference>
<gene>
    <name evidence="9" type="ORF">IHE44_0014851</name>
    <name evidence="8" type="ORF">IHE44_013966</name>
</gene>
<keyword evidence="5" id="KW-1015">Disulfide bond</keyword>
<dbReference type="Gene3D" id="3.40.30.10">
    <property type="entry name" value="Glutaredoxin"/>
    <property type="match status" value="1"/>
</dbReference>
<evidence type="ECO:0000313" key="10">
    <source>
        <dbReference type="Proteomes" id="UP000618051"/>
    </source>
</evidence>
<reference evidence="8" key="1">
    <citation type="submission" date="2020-10" db="EMBL/GenBank/DDBJ databases">
        <title>Feather gene expression reveals the developmental basis of iridescence in African starlings.</title>
        <authorList>
            <person name="Rubenstein D.R."/>
        </authorList>
    </citation>
    <scope>NUCLEOTIDE SEQUENCE</scope>
    <source>
        <strain evidence="8">SS15</strain>
        <tissue evidence="8">Liver</tissue>
    </source>
</reference>
<dbReference type="PANTHER" id="PTHR46679">
    <property type="match status" value="1"/>
</dbReference>
<dbReference type="OrthoDB" id="418495at2759"/>
<evidence type="ECO:0000256" key="1">
    <source>
        <dbReference type="ARBA" id="ARBA00002549"/>
    </source>
</evidence>
<evidence type="ECO:0000256" key="2">
    <source>
        <dbReference type="ARBA" id="ARBA00007787"/>
    </source>
</evidence>
<feature type="domain" description="Glutaredoxin" evidence="7">
    <location>
        <begin position="34"/>
        <end position="86"/>
    </location>
</feature>
<dbReference type="PANTHER" id="PTHR46679:SF1">
    <property type="entry name" value="GLUTAREDOXIN-2, MITOCHONDRIAL"/>
    <property type="match status" value="1"/>
</dbReference>
<dbReference type="Proteomes" id="UP000618051">
    <property type="component" value="Unassembled WGS sequence"/>
</dbReference>
<evidence type="ECO:0000313" key="9">
    <source>
        <dbReference type="EMBL" id="KAI1236598.1"/>
    </source>
</evidence>
<sequence>MWPRIMGNSQTTSLRLSNDAAVNQIQDIISQNCVVIFSKTTCPYCKMAKNLFESLNVNYTAVELDKNTNGRQFQDVLEQMTGGRTVLLQQGYLQQWNSKGHEELDNIVALFSYPAEELDVAKLVSVLTAALVESKSRVQHGETTLLLKAVDAVELEDNRDGLIHVVQARIARKTLVKFGTKAKFRMTSKAPVSKPQMSNIPLSSGSAMVLGGTTSEDLYETNHFFAYIL</sequence>
<evidence type="ECO:0000256" key="4">
    <source>
        <dbReference type="ARBA" id="ARBA00022982"/>
    </source>
</evidence>
<comment type="function">
    <text evidence="1">Has a glutathione-disulfide oxidoreductase activity in the presence of NADPH and glutathione reductase. Reduces low molecular weight disulfides and proteins.</text>
</comment>
<organism evidence="8">
    <name type="scientific">Lamprotornis superbus</name>
    <dbReference type="NCBI Taxonomy" id="245042"/>
    <lineage>
        <taxon>Eukaryota</taxon>
        <taxon>Metazoa</taxon>
        <taxon>Chordata</taxon>
        <taxon>Craniata</taxon>
        <taxon>Vertebrata</taxon>
        <taxon>Euteleostomi</taxon>
        <taxon>Archelosauria</taxon>
        <taxon>Archosauria</taxon>
        <taxon>Dinosauria</taxon>
        <taxon>Saurischia</taxon>
        <taxon>Theropoda</taxon>
        <taxon>Coelurosauria</taxon>
        <taxon>Aves</taxon>
        <taxon>Neognathae</taxon>
        <taxon>Neoaves</taxon>
        <taxon>Telluraves</taxon>
        <taxon>Australaves</taxon>
        <taxon>Passeriformes</taxon>
        <taxon>Sturnidae</taxon>
        <taxon>Lamprotornis</taxon>
    </lineage>
</organism>
<protein>
    <recommendedName>
        <fullName evidence="7">Glutaredoxin domain-containing protein</fullName>
    </recommendedName>
</protein>
<dbReference type="Pfam" id="PF00462">
    <property type="entry name" value="Glutaredoxin"/>
    <property type="match status" value="1"/>
</dbReference>
<keyword evidence="4" id="KW-0249">Electron transport</keyword>
<proteinExistence type="inferred from homology"/>
<keyword evidence="10" id="KW-1185">Reference proteome</keyword>
<evidence type="ECO:0000313" key="8">
    <source>
        <dbReference type="EMBL" id="KAG0131441.1"/>
    </source>
</evidence>
<dbReference type="GO" id="GO:0005739">
    <property type="term" value="C:mitochondrion"/>
    <property type="evidence" value="ECO:0007669"/>
    <property type="project" value="TreeGrafter"/>
</dbReference>
<name>A0A835U0W8_9PASS</name>
<dbReference type="InterPro" id="IPR011767">
    <property type="entry name" value="GLR_AS"/>
</dbReference>
<evidence type="ECO:0000256" key="3">
    <source>
        <dbReference type="ARBA" id="ARBA00022448"/>
    </source>
</evidence>
<comment type="similarity">
    <text evidence="2">Belongs to the glutaredoxin family.</text>
</comment>
<dbReference type="PROSITE" id="PS51354">
    <property type="entry name" value="GLUTAREDOXIN_2"/>
    <property type="match status" value="1"/>
</dbReference>
<dbReference type="PROSITE" id="PS00195">
    <property type="entry name" value="GLUTAREDOXIN_1"/>
    <property type="match status" value="1"/>
</dbReference>
<dbReference type="EMBL" id="JADDUC020000009">
    <property type="protein sequence ID" value="KAI1236598.1"/>
    <property type="molecule type" value="Genomic_DNA"/>
</dbReference>
<keyword evidence="3" id="KW-0813">Transport</keyword>
<evidence type="ECO:0000256" key="6">
    <source>
        <dbReference type="ARBA" id="ARBA00023284"/>
    </source>
</evidence>
<evidence type="ECO:0000256" key="5">
    <source>
        <dbReference type="ARBA" id="ARBA00023157"/>
    </source>
</evidence>
<dbReference type="AlphaFoldDB" id="A0A835U0W8"/>
<keyword evidence="6" id="KW-0676">Redox-active center</keyword>
<dbReference type="SUPFAM" id="SSF52833">
    <property type="entry name" value="Thioredoxin-like"/>
    <property type="match status" value="1"/>
</dbReference>
<dbReference type="GO" id="GO:0015035">
    <property type="term" value="F:protein-disulfide reductase activity"/>
    <property type="evidence" value="ECO:0007669"/>
    <property type="project" value="TreeGrafter"/>
</dbReference>
<evidence type="ECO:0000259" key="7">
    <source>
        <dbReference type="Pfam" id="PF00462"/>
    </source>
</evidence>